<dbReference type="Proteomes" id="UP000769528">
    <property type="component" value="Unassembled WGS sequence"/>
</dbReference>
<feature type="transmembrane region" description="Helical" evidence="2">
    <location>
        <begin position="44"/>
        <end position="63"/>
    </location>
</feature>
<sequence length="142" mass="15652">MKPHASTCCWADIVFFSFQYFVSHIIKTSSLPPLNRNLFSSPPIANPLTALLCSFNVAMAFLFTKSQTLIKPVVSPDINFQLLEFSSPWNFKAETVDPCPLKECVIKPFSMSKTTTDPSEPPNANKVDVGSVALTNTGDESF</sequence>
<reference evidence="3" key="1">
    <citation type="journal article" date="2021" name="Open Biol.">
        <title>Shared evolutionary footprints suggest mitochondrial oxidative damage underlies multiple complex I losses in fungi.</title>
        <authorList>
            <person name="Schikora-Tamarit M.A."/>
            <person name="Marcet-Houben M."/>
            <person name="Nosek J."/>
            <person name="Gabaldon T."/>
        </authorList>
    </citation>
    <scope>NUCLEOTIDE SEQUENCE</scope>
    <source>
        <strain evidence="3">CBS6341</strain>
    </source>
</reference>
<keyword evidence="2" id="KW-0472">Membrane</keyword>
<keyword evidence="4" id="KW-1185">Reference proteome</keyword>
<feature type="region of interest" description="Disordered" evidence="1">
    <location>
        <begin position="112"/>
        <end position="142"/>
    </location>
</feature>
<proteinExistence type="predicted"/>
<evidence type="ECO:0000256" key="2">
    <source>
        <dbReference type="SAM" id="Phobius"/>
    </source>
</evidence>
<evidence type="ECO:0000313" key="4">
    <source>
        <dbReference type="Proteomes" id="UP000769528"/>
    </source>
</evidence>
<accession>A0A9P8PJ12</accession>
<keyword evidence="2" id="KW-0812">Transmembrane</keyword>
<evidence type="ECO:0000313" key="3">
    <source>
        <dbReference type="EMBL" id="KAH3672194.1"/>
    </source>
</evidence>
<gene>
    <name evidence="3" type="ORF">WICMUC_004423</name>
</gene>
<keyword evidence="2" id="KW-1133">Transmembrane helix</keyword>
<reference evidence="3" key="2">
    <citation type="submission" date="2021-01" db="EMBL/GenBank/DDBJ databases">
        <authorList>
            <person name="Schikora-Tamarit M.A."/>
        </authorList>
    </citation>
    <scope>NUCLEOTIDE SEQUENCE</scope>
    <source>
        <strain evidence="3">CBS6341</strain>
    </source>
</reference>
<name>A0A9P8PJ12_9ASCO</name>
<dbReference type="AlphaFoldDB" id="A0A9P8PJ12"/>
<organism evidence="3 4">
    <name type="scientific">Wickerhamomyces mucosus</name>
    <dbReference type="NCBI Taxonomy" id="1378264"/>
    <lineage>
        <taxon>Eukaryota</taxon>
        <taxon>Fungi</taxon>
        <taxon>Dikarya</taxon>
        <taxon>Ascomycota</taxon>
        <taxon>Saccharomycotina</taxon>
        <taxon>Saccharomycetes</taxon>
        <taxon>Phaffomycetales</taxon>
        <taxon>Wickerhamomycetaceae</taxon>
        <taxon>Wickerhamomyces</taxon>
    </lineage>
</organism>
<dbReference type="OrthoDB" id="10549004at2759"/>
<protein>
    <submittedName>
        <fullName evidence="3">Uncharacterized protein</fullName>
    </submittedName>
</protein>
<evidence type="ECO:0000256" key="1">
    <source>
        <dbReference type="SAM" id="MobiDB-lite"/>
    </source>
</evidence>
<dbReference type="EMBL" id="JAEUBF010001178">
    <property type="protein sequence ID" value="KAH3672194.1"/>
    <property type="molecule type" value="Genomic_DNA"/>
</dbReference>
<feature type="compositionally biased region" description="Polar residues" evidence="1">
    <location>
        <begin position="133"/>
        <end position="142"/>
    </location>
</feature>
<comment type="caution">
    <text evidence="3">The sequence shown here is derived from an EMBL/GenBank/DDBJ whole genome shotgun (WGS) entry which is preliminary data.</text>
</comment>